<dbReference type="AlphaFoldDB" id="A0A1H3WQJ7"/>
<feature type="transmembrane region" description="Helical" evidence="1">
    <location>
        <begin position="32"/>
        <end position="55"/>
    </location>
</feature>
<evidence type="ECO:0000313" key="2">
    <source>
        <dbReference type="EMBL" id="SDZ89041.1"/>
    </source>
</evidence>
<accession>A0A1H3WQJ7</accession>
<evidence type="ECO:0000256" key="1">
    <source>
        <dbReference type="SAM" id="Phobius"/>
    </source>
</evidence>
<reference evidence="2 3" key="1">
    <citation type="submission" date="2016-10" db="EMBL/GenBank/DDBJ databases">
        <authorList>
            <person name="de Groot N.N."/>
        </authorList>
    </citation>
    <scope>NUCLEOTIDE SEQUENCE [LARGE SCALE GENOMIC DNA]</scope>
    <source>
        <strain evidence="2 3">Vu-144</strain>
    </source>
</reference>
<organism evidence="2 3">
    <name type="scientific">Arachidicoccus rhizosphaerae</name>
    <dbReference type="NCBI Taxonomy" id="551991"/>
    <lineage>
        <taxon>Bacteria</taxon>
        <taxon>Pseudomonadati</taxon>
        <taxon>Bacteroidota</taxon>
        <taxon>Chitinophagia</taxon>
        <taxon>Chitinophagales</taxon>
        <taxon>Chitinophagaceae</taxon>
        <taxon>Arachidicoccus</taxon>
    </lineage>
</organism>
<dbReference type="EMBL" id="FNQY01000003">
    <property type="protein sequence ID" value="SDZ89041.1"/>
    <property type="molecule type" value="Genomic_DNA"/>
</dbReference>
<name>A0A1H3WQJ7_9BACT</name>
<keyword evidence="1" id="KW-1133">Transmembrane helix</keyword>
<dbReference type="Proteomes" id="UP000199041">
    <property type="component" value="Unassembled WGS sequence"/>
</dbReference>
<protein>
    <submittedName>
        <fullName evidence="2">Uncharacterized protein</fullName>
    </submittedName>
</protein>
<feature type="transmembrane region" description="Helical" evidence="1">
    <location>
        <begin position="129"/>
        <end position="150"/>
    </location>
</feature>
<proteinExistence type="predicted"/>
<evidence type="ECO:0000313" key="3">
    <source>
        <dbReference type="Proteomes" id="UP000199041"/>
    </source>
</evidence>
<keyword evidence="1" id="KW-0472">Membrane</keyword>
<gene>
    <name evidence="2" type="ORF">SAMN05192529_103197</name>
</gene>
<keyword evidence="3" id="KW-1185">Reference proteome</keyword>
<sequence length="206" mass="22700">MNHITSSKSNTPSIIQEQITSYKPGRLSYLRLLLPGLFIRLGLLSILASLALLYYSSSSNQTGKTEAIPLGLGPTNIYFSGGLLRLSNLNNVKVAPACQSPVFLLPSDNSSATTSSAPNNILAFTGLQWLSWGSLFFISTLLFAFLLLLLEGIITRRQTAPPSTKKPKSLIVISTPNRSLWTRKRPFRSVNKKGRQQILSVFEKFL</sequence>
<keyword evidence="1" id="KW-0812">Transmembrane</keyword>
<dbReference type="RefSeq" id="WP_091394178.1">
    <property type="nucleotide sequence ID" value="NZ_FNQY01000003.1"/>
</dbReference>